<protein>
    <submittedName>
        <fullName evidence="1">Uncharacterized protein</fullName>
    </submittedName>
</protein>
<dbReference type="EMBL" id="CP002879">
    <property type="protein sequence ID" value="AEI82093.1"/>
    <property type="molecule type" value="Genomic_DNA"/>
</dbReference>
<geneLocation type="plasmid" evidence="1 2">
    <name>pBB1</name>
</geneLocation>
<evidence type="ECO:0000313" key="1">
    <source>
        <dbReference type="EMBL" id="AEI82093.1"/>
    </source>
</evidence>
<dbReference type="HOGENOM" id="CLU_803443_0_0_4"/>
<name>F8GXM3_CUPNN</name>
<evidence type="ECO:0000313" key="2">
    <source>
        <dbReference type="Proteomes" id="UP000006798"/>
    </source>
</evidence>
<proteinExistence type="predicted"/>
<gene>
    <name evidence="1" type="ordered locus">CNE_BB1p06730</name>
</gene>
<dbReference type="Proteomes" id="UP000006798">
    <property type="component" value="Plasmid pBB1"/>
</dbReference>
<accession>F8GXM3</accession>
<keyword evidence="1" id="KW-0614">Plasmid</keyword>
<sequence length="345" mass="38175">MDEYGLTWKPRRGGMRAAAPTTAHTACSAWTGCCAKVALSAWRRRRRSHPGIVDNGGYRKLLLCPSMNDPEDKGDISRLQRQKSGKLSDALGSQLSDLTKVAQVARTTISTLVSAVSPVVGFLVSQPWAEIAERIAEAAKELPSKHQQAMKMLADRGWYFDEEMAFTMPLDLVDVLVNEGGEEEAEAALREHFSGRLDSIESFLVDQLSDRARILGQAFSAHRAGQYALSTPVFLMQADGVCVAKTGRYFFMRRRDKLPQTATYVQSKEREGFEAAWLSPLAAIGQVNMSEDQRGADFVGLNRHLVIHGESIDYDTETNSLKALSLLNYVVQMLVRDQSEGFLAV</sequence>
<dbReference type="AlphaFoldDB" id="F8GXM3"/>
<organism evidence="1 2">
    <name type="scientific">Cupriavidus necator (strain ATCC 43291 / DSM 13513 / CCUG 52238 / LMG 8453 / N-1)</name>
    <name type="common">Ralstonia eutropha</name>
    <dbReference type="NCBI Taxonomy" id="1042878"/>
    <lineage>
        <taxon>Bacteria</taxon>
        <taxon>Pseudomonadati</taxon>
        <taxon>Pseudomonadota</taxon>
        <taxon>Betaproteobacteria</taxon>
        <taxon>Burkholderiales</taxon>
        <taxon>Burkholderiaceae</taxon>
        <taxon>Cupriavidus</taxon>
    </lineage>
</organism>
<dbReference type="KEGG" id="cnc:CNE_BB1p06730"/>
<reference evidence="1 2" key="1">
    <citation type="journal article" date="2011" name="J. Bacteriol.">
        <title>Complete genome sequence of the type strain Cupriavidus necator N-1.</title>
        <authorList>
            <person name="Poehlein A."/>
            <person name="Kusian B."/>
            <person name="Friedrich B."/>
            <person name="Daniel R."/>
            <person name="Bowien B."/>
        </authorList>
    </citation>
    <scope>NUCLEOTIDE SEQUENCE [LARGE SCALE GENOMIC DNA]</scope>
    <source>
        <strain evidence="2">ATCC 43291 / DSM 13513 / CCUG 52238 / LMG 8453 / N-1</strain>
        <plasmid evidence="1 2">pBB1</plasmid>
    </source>
</reference>